<reference evidence="2 3" key="1">
    <citation type="submission" date="2022-12" db="EMBL/GenBank/DDBJ databases">
        <title>Chromosome-level genome of Tegillarca granosa.</title>
        <authorList>
            <person name="Kim J."/>
        </authorList>
    </citation>
    <scope>NUCLEOTIDE SEQUENCE [LARGE SCALE GENOMIC DNA]</scope>
    <source>
        <strain evidence="2">Teg-2019</strain>
        <tissue evidence="2">Adductor muscle</tissue>
    </source>
</reference>
<feature type="transmembrane region" description="Helical" evidence="1">
    <location>
        <begin position="6"/>
        <end position="25"/>
    </location>
</feature>
<dbReference type="Proteomes" id="UP001217089">
    <property type="component" value="Unassembled WGS sequence"/>
</dbReference>
<proteinExistence type="predicted"/>
<organism evidence="2 3">
    <name type="scientific">Tegillarca granosa</name>
    <name type="common">Malaysian cockle</name>
    <name type="synonym">Anadara granosa</name>
    <dbReference type="NCBI Taxonomy" id="220873"/>
    <lineage>
        <taxon>Eukaryota</taxon>
        <taxon>Metazoa</taxon>
        <taxon>Spiralia</taxon>
        <taxon>Lophotrochozoa</taxon>
        <taxon>Mollusca</taxon>
        <taxon>Bivalvia</taxon>
        <taxon>Autobranchia</taxon>
        <taxon>Pteriomorphia</taxon>
        <taxon>Arcoida</taxon>
        <taxon>Arcoidea</taxon>
        <taxon>Arcidae</taxon>
        <taxon>Tegillarca</taxon>
    </lineage>
</organism>
<keyword evidence="1" id="KW-1133">Transmembrane helix</keyword>
<accession>A0ABQ9FZZ8</accession>
<protein>
    <submittedName>
        <fullName evidence="2">Uncharacterized protein</fullName>
    </submittedName>
</protein>
<evidence type="ECO:0000313" key="3">
    <source>
        <dbReference type="Proteomes" id="UP001217089"/>
    </source>
</evidence>
<keyword evidence="3" id="KW-1185">Reference proteome</keyword>
<evidence type="ECO:0000313" key="2">
    <source>
        <dbReference type="EMBL" id="KAJ8321612.1"/>
    </source>
</evidence>
<keyword evidence="1" id="KW-0472">Membrane</keyword>
<gene>
    <name evidence="2" type="ORF">KUTeg_000083</name>
</gene>
<comment type="caution">
    <text evidence="2">The sequence shown here is derived from an EMBL/GenBank/DDBJ whole genome shotgun (WGS) entry which is preliminary data.</text>
</comment>
<dbReference type="EMBL" id="JARBDR010000018">
    <property type="protein sequence ID" value="KAJ8321612.1"/>
    <property type="molecule type" value="Genomic_DNA"/>
</dbReference>
<name>A0ABQ9FZZ8_TEGGR</name>
<evidence type="ECO:0000256" key="1">
    <source>
        <dbReference type="SAM" id="Phobius"/>
    </source>
</evidence>
<keyword evidence="1" id="KW-0812">Transmembrane</keyword>
<sequence>MAMHYFVVYITITVAGFYYFCQATARRFNGFRLYIGTSENWFDEDQCYNDTEDGYPPSVLTVVPSVSMGYNKMIVLAKELILY</sequence>